<comment type="similarity">
    <text evidence="3">Belongs to the glycosyltransferase 8 family.</text>
</comment>
<dbReference type="InterPro" id="IPR050748">
    <property type="entry name" value="Glycosyltrans_8_dom-fam"/>
</dbReference>
<evidence type="ECO:0000256" key="7">
    <source>
        <dbReference type="ARBA" id="ARBA00022842"/>
    </source>
</evidence>
<keyword evidence="6" id="KW-0479">Metal-binding</keyword>
<evidence type="ECO:0000256" key="6">
    <source>
        <dbReference type="ARBA" id="ARBA00022723"/>
    </source>
</evidence>
<dbReference type="Gene3D" id="3.90.550.10">
    <property type="entry name" value="Spore Coat Polysaccharide Biosynthesis Protein SpsA, Chain A"/>
    <property type="match status" value="1"/>
</dbReference>
<accession>A0A1H2XNE7</accession>
<protein>
    <submittedName>
        <fullName evidence="10">UDP-D-galactose:(Glucosyl)LPS alpha-1,3-D-galactosyltransferase</fullName>
    </submittedName>
</protein>
<comment type="cofactor">
    <cofactor evidence="1">
        <name>Mg(2+)</name>
        <dbReference type="ChEBI" id="CHEBI:18420"/>
    </cofactor>
</comment>
<organism evidence="10 11">
    <name type="scientific">Acidaminococcus fermentans</name>
    <dbReference type="NCBI Taxonomy" id="905"/>
    <lineage>
        <taxon>Bacteria</taxon>
        <taxon>Bacillati</taxon>
        <taxon>Bacillota</taxon>
        <taxon>Negativicutes</taxon>
        <taxon>Acidaminococcales</taxon>
        <taxon>Acidaminococcaceae</taxon>
        <taxon>Acidaminococcus</taxon>
    </lineage>
</organism>
<dbReference type="EMBL" id="FNOP01000009">
    <property type="protein sequence ID" value="SDW94256.1"/>
    <property type="molecule type" value="Genomic_DNA"/>
</dbReference>
<gene>
    <name evidence="10" type="ORF">SAMN05216495_10942</name>
</gene>
<reference evidence="10 11" key="1">
    <citation type="submission" date="2016-10" db="EMBL/GenBank/DDBJ databases">
        <authorList>
            <person name="Varghese N."/>
            <person name="Submissions S."/>
        </authorList>
    </citation>
    <scope>NUCLEOTIDE SEQUENCE [LARGE SCALE GENOMIC DNA]</scope>
    <source>
        <strain evidence="10 11">WCC6</strain>
    </source>
</reference>
<dbReference type="InterPro" id="IPR013645">
    <property type="entry name" value="Glyco_transf_8N"/>
</dbReference>
<dbReference type="SUPFAM" id="SSF53448">
    <property type="entry name" value="Nucleotide-diphospho-sugar transferases"/>
    <property type="match status" value="1"/>
</dbReference>
<dbReference type="Pfam" id="PF08437">
    <property type="entry name" value="Glyco_transf_8C"/>
    <property type="match status" value="1"/>
</dbReference>
<dbReference type="InterPro" id="IPR029044">
    <property type="entry name" value="Nucleotide-diphossugar_trans"/>
</dbReference>
<dbReference type="CDD" id="cd04194">
    <property type="entry name" value="GT8_A4GalT_like"/>
    <property type="match status" value="1"/>
</dbReference>
<evidence type="ECO:0000256" key="3">
    <source>
        <dbReference type="ARBA" id="ARBA00006351"/>
    </source>
</evidence>
<dbReference type="Pfam" id="PF01501">
    <property type="entry name" value="Glyco_transf_8"/>
    <property type="match status" value="1"/>
</dbReference>
<keyword evidence="4 10" id="KW-0328">Glycosyltransferase</keyword>
<evidence type="ECO:0000256" key="5">
    <source>
        <dbReference type="ARBA" id="ARBA00022679"/>
    </source>
</evidence>
<keyword evidence="8" id="KW-0448">Lipopolysaccharide biosynthesis</keyword>
<proteinExistence type="inferred from homology"/>
<dbReference type="PANTHER" id="PTHR13778:SF47">
    <property type="entry name" value="LIPOPOLYSACCHARIDE 1,3-GALACTOSYLTRANSFERASE"/>
    <property type="match status" value="1"/>
</dbReference>
<dbReference type="AlphaFoldDB" id="A0A1H2XNE7"/>
<evidence type="ECO:0000256" key="2">
    <source>
        <dbReference type="ARBA" id="ARBA00004713"/>
    </source>
</evidence>
<evidence type="ECO:0000256" key="1">
    <source>
        <dbReference type="ARBA" id="ARBA00001946"/>
    </source>
</evidence>
<dbReference type="GO" id="GO:0008918">
    <property type="term" value="F:lipopolysaccharide 3-alpha-galactosyltransferase activity"/>
    <property type="evidence" value="ECO:0007669"/>
    <property type="project" value="InterPro"/>
</dbReference>
<evidence type="ECO:0000259" key="9">
    <source>
        <dbReference type="Pfam" id="PF08437"/>
    </source>
</evidence>
<keyword evidence="5 10" id="KW-0808">Transferase</keyword>
<evidence type="ECO:0000256" key="8">
    <source>
        <dbReference type="ARBA" id="ARBA00022985"/>
    </source>
</evidence>
<comment type="pathway">
    <text evidence="2">Bacterial outer membrane biogenesis; LPS core biosynthesis.</text>
</comment>
<comment type="caution">
    <text evidence="10">The sequence shown here is derived from an EMBL/GenBank/DDBJ whole genome shotgun (WGS) entry which is preliminary data.</text>
</comment>
<dbReference type="Proteomes" id="UP000182379">
    <property type="component" value="Unassembled WGS sequence"/>
</dbReference>
<name>A0A1H2XNE7_ACIFE</name>
<dbReference type="PANTHER" id="PTHR13778">
    <property type="entry name" value="GLYCOSYLTRANSFERASE 8 DOMAIN-CONTAINING PROTEIN"/>
    <property type="match status" value="1"/>
</dbReference>
<keyword evidence="7" id="KW-0460">Magnesium</keyword>
<feature type="domain" description="Glycosyl transferase family 8 C-terminal" evidence="9">
    <location>
        <begin position="262"/>
        <end position="317"/>
    </location>
</feature>
<evidence type="ECO:0000256" key="4">
    <source>
        <dbReference type="ARBA" id="ARBA00022676"/>
    </source>
</evidence>
<sequence>MKITGKIETQRIEFGNPDVFSNPKAAHIGYGTDENFVMPMGVSMISVLENNLQEPIAFHVLTEGISAKSIEKLRWIADKYPNCGVQIHFTDLSILAGLPIVALGKATYIRAFLEQILDVSVDRILYLDGDIVCLHSIEALLHRDFQGKTVMVVEDVPVTARKQEKKFQLQHYFNAGMIFMDMQQWRKGKISEHFLDVCFQYKEKLNYLDQDALNIVLKEQKLLVENIYNFIPAAPDITEIPNDTVFLHYAGTKPWYCWLDFPLKKFFIKYYKMSPWKEESLQQPRNYREMHYMSRARWRQGKYCDSVYWFFKYIYTKVKKRG</sequence>
<dbReference type="GO" id="GO:0046872">
    <property type="term" value="F:metal ion binding"/>
    <property type="evidence" value="ECO:0007669"/>
    <property type="project" value="UniProtKB-KW"/>
</dbReference>
<evidence type="ECO:0000313" key="10">
    <source>
        <dbReference type="EMBL" id="SDW94256.1"/>
    </source>
</evidence>
<evidence type="ECO:0000313" key="11">
    <source>
        <dbReference type="Proteomes" id="UP000182379"/>
    </source>
</evidence>
<dbReference type="RefSeq" id="WP_074706234.1">
    <property type="nucleotide sequence ID" value="NZ_CAMEFB010000002.1"/>
</dbReference>
<dbReference type="InterPro" id="IPR002495">
    <property type="entry name" value="Glyco_trans_8"/>
</dbReference>